<dbReference type="EMBL" id="JAAAIL010001566">
    <property type="protein sequence ID" value="KAG0268066.1"/>
    <property type="molecule type" value="Genomic_DNA"/>
</dbReference>
<dbReference type="Gene3D" id="3.80.10.10">
    <property type="entry name" value="Ribonuclease Inhibitor"/>
    <property type="match status" value="1"/>
</dbReference>
<organism evidence="1 2">
    <name type="scientific">Linnemannia exigua</name>
    <dbReference type="NCBI Taxonomy" id="604196"/>
    <lineage>
        <taxon>Eukaryota</taxon>
        <taxon>Fungi</taxon>
        <taxon>Fungi incertae sedis</taxon>
        <taxon>Mucoromycota</taxon>
        <taxon>Mortierellomycotina</taxon>
        <taxon>Mortierellomycetes</taxon>
        <taxon>Mortierellales</taxon>
        <taxon>Mortierellaceae</taxon>
        <taxon>Linnemannia</taxon>
    </lineage>
</organism>
<protein>
    <recommendedName>
        <fullName evidence="3">FBD domain-containing protein</fullName>
    </recommendedName>
</protein>
<evidence type="ECO:0008006" key="3">
    <source>
        <dbReference type="Google" id="ProtNLM"/>
    </source>
</evidence>
<sequence length="322" mass="36760">MYEQHKRGEFYFDASSLIPSPTCSTTVSRLGNLSLSRVCLSHEGFTTLLRNSPVLRKLTLFRVAVVHFNEEFDNHQQSSVTSLHASLAEICEPNPMEWTPSLLPSFPRLQEWHLTSVDRSNNWRRDADFRHELARCCPLLNTLRFDPVANTDKLSDLLVDCIRHPESCTFAAKNMSSSMLVGLSAHSDTLTSITITDKCTNSDESMRWLYMIPKMCLNLKVLSMEDIVLEMSSVNEHQWRCHDLKELRVRFRGLEDPKAIDECLTSVCLQRRRPGLRATNGSISSDVLQHLLQFPKLRSVWLGTKVYYFPLPATDTVAGVAW</sequence>
<dbReference type="AlphaFoldDB" id="A0AAD4H382"/>
<evidence type="ECO:0000313" key="1">
    <source>
        <dbReference type="EMBL" id="KAG0268066.1"/>
    </source>
</evidence>
<dbReference type="InterPro" id="IPR032675">
    <property type="entry name" value="LRR_dom_sf"/>
</dbReference>
<proteinExistence type="predicted"/>
<keyword evidence="2" id="KW-1185">Reference proteome</keyword>
<gene>
    <name evidence="1" type="ORF">BGZ95_002633</name>
</gene>
<reference evidence="1" key="1">
    <citation type="journal article" date="2020" name="Fungal Divers.">
        <title>Resolving the Mortierellaceae phylogeny through synthesis of multi-gene phylogenetics and phylogenomics.</title>
        <authorList>
            <person name="Vandepol N."/>
            <person name="Liber J."/>
            <person name="Desiro A."/>
            <person name="Na H."/>
            <person name="Kennedy M."/>
            <person name="Barry K."/>
            <person name="Grigoriev I.V."/>
            <person name="Miller A.N."/>
            <person name="O'Donnell K."/>
            <person name="Stajich J.E."/>
            <person name="Bonito G."/>
        </authorList>
    </citation>
    <scope>NUCLEOTIDE SEQUENCE</scope>
    <source>
        <strain evidence="1">NRRL 28262</strain>
    </source>
</reference>
<accession>A0AAD4H382</accession>
<dbReference type="Proteomes" id="UP001194580">
    <property type="component" value="Unassembled WGS sequence"/>
</dbReference>
<dbReference type="SUPFAM" id="SSF52047">
    <property type="entry name" value="RNI-like"/>
    <property type="match status" value="1"/>
</dbReference>
<comment type="caution">
    <text evidence="1">The sequence shown here is derived from an EMBL/GenBank/DDBJ whole genome shotgun (WGS) entry which is preliminary data.</text>
</comment>
<evidence type="ECO:0000313" key="2">
    <source>
        <dbReference type="Proteomes" id="UP001194580"/>
    </source>
</evidence>
<name>A0AAD4H382_9FUNG</name>